<name>A0A1H5XPF7_9GAMM</name>
<keyword evidence="1" id="KW-0812">Transmembrane</keyword>
<dbReference type="Proteomes" id="UP000236745">
    <property type="component" value="Unassembled WGS sequence"/>
</dbReference>
<keyword evidence="1" id="KW-0472">Membrane</keyword>
<evidence type="ECO:0000313" key="2">
    <source>
        <dbReference type="EMBL" id="SEG13385.1"/>
    </source>
</evidence>
<dbReference type="RefSeq" id="WP_160115465.1">
    <property type="nucleotide sequence ID" value="NZ_FNVQ01000001.1"/>
</dbReference>
<dbReference type="AlphaFoldDB" id="A0A1H5XPF7"/>
<sequence>MLDQLTTGAFIALLVIAISGGALFIGFWAAVVLVWAVKGPAAARQFIREEW</sequence>
<dbReference type="EMBL" id="FNVQ01000001">
    <property type="protein sequence ID" value="SEG13385.1"/>
    <property type="molecule type" value="Genomic_DNA"/>
</dbReference>
<protein>
    <submittedName>
        <fullName evidence="2">Uncharacterized protein</fullName>
    </submittedName>
</protein>
<reference evidence="2 3" key="1">
    <citation type="submission" date="2016-10" db="EMBL/GenBank/DDBJ databases">
        <authorList>
            <person name="de Groot N.N."/>
        </authorList>
    </citation>
    <scope>NUCLEOTIDE SEQUENCE [LARGE SCALE GENOMIC DNA]</scope>
    <source>
        <strain evidence="2 3">DSM 22012</strain>
    </source>
</reference>
<keyword evidence="1" id="KW-1133">Transmembrane helix</keyword>
<organism evidence="2 3">
    <name type="scientific">Marinobacterium lutimaris</name>
    <dbReference type="NCBI Taxonomy" id="568106"/>
    <lineage>
        <taxon>Bacteria</taxon>
        <taxon>Pseudomonadati</taxon>
        <taxon>Pseudomonadota</taxon>
        <taxon>Gammaproteobacteria</taxon>
        <taxon>Oceanospirillales</taxon>
        <taxon>Oceanospirillaceae</taxon>
        <taxon>Marinobacterium</taxon>
    </lineage>
</organism>
<gene>
    <name evidence="2" type="ORF">SAMN05444390_1011450</name>
</gene>
<accession>A0A1H5XPF7</accession>
<evidence type="ECO:0000313" key="3">
    <source>
        <dbReference type="Proteomes" id="UP000236745"/>
    </source>
</evidence>
<feature type="transmembrane region" description="Helical" evidence="1">
    <location>
        <begin position="12"/>
        <end position="37"/>
    </location>
</feature>
<evidence type="ECO:0000256" key="1">
    <source>
        <dbReference type="SAM" id="Phobius"/>
    </source>
</evidence>
<proteinExistence type="predicted"/>
<keyword evidence="3" id="KW-1185">Reference proteome</keyword>